<dbReference type="Proteomes" id="UP000017836">
    <property type="component" value="Unassembled WGS sequence"/>
</dbReference>
<dbReference type="Gramene" id="ERN20450">
    <property type="protein sequence ID" value="ERN20450"/>
    <property type="gene ID" value="AMTR_s00068p00126380"/>
</dbReference>
<dbReference type="HOGENOM" id="CLU_1818414_0_0_1"/>
<name>U5DE01_AMBTC</name>
<dbReference type="EMBL" id="KI392059">
    <property type="protein sequence ID" value="ERN20450.1"/>
    <property type="molecule type" value="Genomic_DNA"/>
</dbReference>
<reference evidence="2" key="1">
    <citation type="journal article" date="2013" name="Science">
        <title>The Amborella genome and the evolution of flowering plants.</title>
        <authorList>
            <consortium name="Amborella Genome Project"/>
        </authorList>
    </citation>
    <scope>NUCLEOTIDE SEQUENCE [LARGE SCALE GENOMIC DNA]</scope>
</reference>
<organism evidence="1 2">
    <name type="scientific">Amborella trichopoda</name>
    <dbReference type="NCBI Taxonomy" id="13333"/>
    <lineage>
        <taxon>Eukaryota</taxon>
        <taxon>Viridiplantae</taxon>
        <taxon>Streptophyta</taxon>
        <taxon>Embryophyta</taxon>
        <taxon>Tracheophyta</taxon>
        <taxon>Spermatophyta</taxon>
        <taxon>Magnoliopsida</taxon>
        <taxon>Amborellales</taxon>
        <taxon>Amborellaceae</taxon>
        <taxon>Amborella</taxon>
    </lineage>
</organism>
<gene>
    <name evidence="1" type="ORF">AMTR_s00068p00126380</name>
</gene>
<proteinExistence type="predicted"/>
<keyword evidence="2" id="KW-1185">Reference proteome</keyword>
<protein>
    <submittedName>
        <fullName evidence="1">Uncharacterized protein</fullName>
    </submittedName>
</protein>
<evidence type="ECO:0000313" key="1">
    <source>
        <dbReference type="EMBL" id="ERN20450.1"/>
    </source>
</evidence>
<dbReference type="AlphaFoldDB" id="U5DE01"/>
<accession>U5DE01</accession>
<evidence type="ECO:0000313" key="2">
    <source>
        <dbReference type="Proteomes" id="UP000017836"/>
    </source>
</evidence>
<sequence length="142" mass="16712">MSTNNSMEEDVRKSKQLKAALLGVYAACVVVVESITRPIPFRVWPTRKDQKRKMTLDEIFDEKLSKIAEAIKSLGNDRDEQVFNDVFEAMMKMGFLDSKMQLIVYDNLSDDLRKCKTFLTMNDQKREEWVRMKYGNFNNHFK</sequence>